<evidence type="ECO:0000256" key="1">
    <source>
        <dbReference type="SAM" id="Phobius"/>
    </source>
</evidence>
<keyword evidence="1" id="KW-0472">Membrane</keyword>
<evidence type="ECO:0000313" key="3">
    <source>
        <dbReference type="Proteomes" id="UP000293045"/>
    </source>
</evidence>
<proteinExistence type="predicted"/>
<feature type="transmembrane region" description="Helical" evidence="1">
    <location>
        <begin position="12"/>
        <end position="31"/>
    </location>
</feature>
<dbReference type="VEuPathDB" id="MicrosporidiaDB:CWI36_1128p0010"/>
<dbReference type="Proteomes" id="UP000293045">
    <property type="component" value="Unassembled WGS sequence"/>
</dbReference>
<sequence length="240" mass="28056">MKFWRNKFFKICSIIVLIVFIFVAIICITGYRKANALVENFQTDVNDSSETDLFKKLLGVLKNYKICVFIKTVYGPNTAFYIPVFRNHNEVKKYLFKAITNKDEKQFKSVKSSADIYLCGSVDLENFSVPEDIDSITKIGLWFKNKQVQKTIEEIRDHIRNVLNETKENQLNIVYLNIANDETVEVYNVSASYKTDQIYFLSFKSFEFSLETKSTEELLDYMTFFILKVTGGRFKDTNEK</sequence>
<dbReference type="AlphaFoldDB" id="A0A4Q9LAV9"/>
<gene>
    <name evidence="2" type="ORF">CWI39_0781p0010</name>
</gene>
<dbReference type="EMBL" id="PIXR01000781">
    <property type="protein sequence ID" value="TBU04616.1"/>
    <property type="molecule type" value="Genomic_DNA"/>
</dbReference>
<dbReference type="VEuPathDB" id="MicrosporidiaDB:CWI39_0781p0010"/>
<keyword evidence="1" id="KW-0812">Transmembrane</keyword>
<name>A0A4Q9LAV9_9MICR</name>
<evidence type="ECO:0000313" key="2">
    <source>
        <dbReference type="EMBL" id="TBU04616.1"/>
    </source>
</evidence>
<comment type="caution">
    <text evidence="2">The sequence shown here is derived from an EMBL/GenBank/DDBJ whole genome shotgun (WGS) entry which is preliminary data.</text>
</comment>
<reference evidence="2 3" key="1">
    <citation type="submission" date="2017-12" db="EMBL/GenBank/DDBJ databases">
        <authorList>
            <person name="Pombert J.-F."/>
            <person name="Haag K.L."/>
            <person name="Ebert D."/>
        </authorList>
    </citation>
    <scope>NUCLEOTIDE SEQUENCE [LARGE SCALE GENOMIC DNA]</scope>
    <source>
        <strain evidence="2">IL-BN-2</strain>
    </source>
</reference>
<protein>
    <submittedName>
        <fullName evidence="2">Uncharacterized protein</fullName>
    </submittedName>
</protein>
<organism evidence="2 3">
    <name type="scientific">Hamiltosporidium magnivora</name>
    <dbReference type="NCBI Taxonomy" id="148818"/>
    <lineage>
        <taxon>Eukaryota</taxon>
        <taxon>Fungi</taxon>
        <taxon>Fungi incertae sedis</taxon>
        <taxon>Microsporidia</taxon>
        <taxon>Dubosqiidae</taxon>
        <taxon>Hamiltosporidium</taxon>
    </lineage>
</organism>
<accession>A0A4Q9LAV9</accession>
<keyword evidence="1" id="KW-1133">Transmembrane helix</keyword>